<comment type="caution">
    <text evidence="1">The sequence shown here is derived from an EMBL/GenBank/DDBJ whole genome shotgun (WGS) entry which is preliminary data.</text>
</comment>
<name>A0A6V7HGA3_9HYME</name>
<organism evidence="1 2">
    <name type="scientific">Heterotrigona itama</name>
    <dbReference type="NCBI Taxonomy" id="395501"/>
    <lineage>
        <taxon>Eukaryota</taxon>
        <taxon>Metazoa</taxon>
        <taxon>Ecdysozoa</taxon>
        <taxon>Arthropoda</taxon>
        <taxon>Hexapoda</taxon>
        <taxon>Insecta</taxon>
        <taxon>Pterygota</taxon>
        <taxon>Neoptera</taxon>
        <taxon>Endopterygota</taxon>
        <taxon>Hymenoptera</taxon>
        <taxon>Apocrita</taxon>
        <taxon>Aculeata</taxon>
        <taxon>Apoidea</taxon>
        <taxon>Anthophila</taxon>
        <taxon>Apidae</taxon>
        <taxon>Heterotrigona</taxon>
    </lineage>
</organism>
<accession>A0A6V7HGA3</accession>
<proteinExistence type="predicted"/>
<dbReference type="EMBL" id="CAJDYZ010011612">
    <property type="protein sequence ID" value="CAD1479741.1"/>
    <property type="molecule type" value="Genomic_DNA"/>
</dbReference>
<dbReference type="Proteomes" id="UP000752696">
    <property type="component" value="Unassembled WGS sequence"/>
</dbReference>
<gene>
    <name evidence="1" type="ORF">MHI_LOCUS877604</name>
</gene>
<dbReference type="OrthoDB" id="8123139at2759"/>
<dbReference type="AlphaFoldDB" id="A0A6V7HGA3"/>
<sequence>NSQSCHKLDANVTIDKQLFPSKARCRFIQYFPNKPDKFRTLTFCTT</sequence>
<feature type="non-terminal residue" evidence="1">
    <location>
        <position position="1"/>
    </location>
</feature>
<protein>
    <submittedName>
        <fullName evidence="1">Uncharacterized protein</fullName>
    </submittedName>
</protein>
<keyword evidence="2" id="KW-1185">Reference proteome</keyword>
<feature type="non-terminal residue" evidence="1">
    <location>
        <position position="46"/>
    </location>
</feature>
<evidence type="ECO:0000313" key="1">
    <source>
        <dbReference type="EMBL" id="CAD1479741.1"/>
    </source>
</evidence>
<reference evidence="1" key="1">
    <citation type="submission" date="2020-07" db="EMBL/GenBank/DDBJ databases">
        <authorList>
            <person name="Nazaruddin N."/>
        </authorList>
    </citation>
    <scope>NUCLEOTIDE SEQUENCE</scope>
</reference>
<evidence type="ECO:0000313" key="2">
    <source>
        <dbReference type="Proteomes" id="UP000752696"/>
    </source>
</evidence>